<sequence length="364" mass="40800">MTTALAPVDNAAAAVVLFDQDKFDAFYAKLKADIDAVPVDLTTDKGRKAIASAAAKVRTEKASIDRDRKRLTQEWRDNTALVNNAWKGIEAKLDTLAVEARKPLTDWEEAEKARITECDAIINQVSLAGVVTLEDTAETVRLRGKSVWETVIDPERFGDKFDQAMRAKEHAVDMLKIALARLTREESERAELERLREADRLRKEEEERVAAAQEAARREAEEQRLYEERRAAKEKAVLEELEREKAAAAEQAQRQAEAAAEAERQRIQREHEEALAAERRRAEEAERARQAEVDRIAREDAARKAEADRLAAEQAARAADEAHRSEVKAKAAGALVAMGLAERTAFRVVQAICANDIPNVRLEF</sequence>
<evidence type="ECO:0000313" key="2">
    <source>
        <dbReference type="EMBL" id="QDC37068.1"/>
    </source>
</evidence>
<dbReference type="AlphaFoldDB" id="A0A5B8CC34"/>
<proteinExistence type="predicted"/>
<evidence type="ECO:0000313" key="3">
    <source>
        <dbReference type="Proteomes" id="UP000311469"/>
    </source>
</evidence>
<feature type="region of interest" description="Disordered" evidence="1">
    <location>
        <begin position="274"/>
        <end position="293"/>
    </location>
</feature>
<protein>
    <recommendedName>
        <fullName evidence="4">DUF1351 domain-containing protein</fullName>
    </recommendedName>
</protein>
<gene>
    <name evidence="2" type="ORF">FIL70_07380</name>
</gene>
<dbReference type="Proteomes" id="UP000311469">
    <property type="component" value="Chromosome cSF1"/>
</dbReference>
<dbReference type="KEGG" id="sufl:FIL70_07380"/>
<dbReference type="EMBL" id="CP041016">
    <property type="protein sequence ID" value="QDC37068.1"/>
    <property type="molecule type" value="Genomic_DNA"/>
</dbReference>
<organism evidence="2 3">
    <name type="scientific">Sphingobium fuliginis ATCC 27551</name>
    <dbReference type="NCBI Taxonomy" id="1208342"/>
    <lineage>
        <taxon>Bacteria</taxon>
        <taxon>Pseudomonadati</taxon>
        <taxon>Pseudomonadota</taxon>
        <taxon>Alphaproteobacteria</taxon>
        <taxon>Sphingomonadales</taxon>
        <taxon>Sphingomonadaceae</taxon>
        <taxon>Sphingobium</taxon>
    </lineage>
</organism>
<evidence type="ECO:0008006" key="4">
    <source>
        <dbReference type="Google" id="ProtNLM"/>
    </source>
</evidence>
<name>A0A5B8CC34_SPHSA</name>
<dbReference type="RefSeq" id="WP_140041909.1">
    <property type="nucleotide sequence ID" value="NZ_CP041016.1"/>
</dbReference>
<evidence type="ECO:0000256" key="1">
    <source>
        <dbReference type="SAM" id="MobiDB-lite"/>
    </source>
</evidence>
<accession>A0A5B8CC34</accession>
<reference evidence="2 3" key="1">
    <citation type="submission" date="2019-06" db="EMBL/GenBank/DDBJ databases">
        <title>Genome organization and adaptive potential of archetypical organophosphate degarding Sphingobium fuliginis ATCC 27551.</title>
        <authorList>
            <person name="Sarwar A."/>
            <person name="Parthasarathy S."/>
            <person name="Singh C."/>
            <person name="Siddavattam D."/>
        </authorList>
    </citation>
    <scope>NUCLEOTIDE SEQUENCE [LARGE SCALE GENOMIC DNA]</scope>
    <source>
        <strain evidence="2 3">ATCC 27551</strain>
    </source>
</reference>